<keyword evidence="5" id="KW-0808">Transferase</keyword>
<organism evidence="5 6">
    <name type="scientific">Crucibulum laeve</name>
    <dbReference type="NCBI Taxonomy" id="68775"/>
    <lineage>
        <taxon>Eukaryota</taxon>
        <taxon>Fungi</taxon>
        <taxon>Dikarya</taxon>
        <taxon>Basidiomycota</taxon>
        <taxon>Agaricomycotina</taxon>
        <taxon>Agaricomycetes</taxon>
        <taxon>Agaricomycetidae</taxon>
        <taxon>Agaricales</taxon>
        <taxon>Agaricineae</taxon>
        <taxon>Nidulariaceae</taxon>
        <taxon>Crucibulum</taxon>
    </lineage>
</organism>
<dbReference type="Pfam" id="PF03328">
    <property type="entry name" value="HpcH_HpaI"/>
    <property type="match status" value="1"/>
</dbReference>
<keyword evidence="3" id="KW-0456">Lyase</keyword>
<dbReference type="PANTHER" id="PTHR30502">
    <property type="entry name" value="2-KETO-3-DEOXY-L-RHAMNONATE ALDOLASE"/>
    <property type="match status" value="1"/>
</dbReference>
<dbReference type="GO" id="GO:0005737">
    <property type="term" value="C:cytoplasm"/>
    <property type="evidence" value="ECO:0007669"/>
    <property type="project" value="TreeGrafter"/>
</dbReference>
<evidence type="ECO:0000256" key="1">
    <source>
        <dbReference type="ARBA" id="ARBA00005568"/>
    </source>
</evidence>
<dbReference type="OrthoDB" id="1621678at2759"/>
<dbReference type="Proteomes" id="UP000308652">
    <property type="component" value="Unassembled WGS sequence"/>
</dbReference>
<proteinExistence type="inferred from homology"/>
<dbReference type="PANTHER" id="PTHR30502:SF0">
    <property type="entry name" value="PHOSPHOENOLPYRUVATE CARBOXYLASE FAMILY PROTEIN"/>
    <property type="match status" value="1"/>
</dbReference>
<dbReference type="InterPro" id="IPR040442">
    <property type="entry name" value="Pyrv_kinase-like_dom_sf"/>
</dbReference>
<dbReference type="SUPFAM" id="SSF51621">
    <property type="entry name" value="Phosphoenolpyruvate/pyruvate domain"/>
    <property type="match status" value="1"/>
</dbReference>
<dbReference type="GO" id="GO:0016301">
    <property type="term" value="F:kinase activity"/>
    <property type="evidence" value="ECO:0007669"/>
    <property type="project" value="UniProtKB-KW"/>
</dbReference>
<comment type="similarity">
    <text evidence="1">Belongs to the HpcH/HpaI aldolase family.</text>
</comment>
<keyword evidence="5" id="KW-0418">Kinase</keyword>
<keyword evidence="2" id="KW-0479">Metal-binding</keyword>
<keyword evidence="6" id="KW-1185">Reference proteome</keyword>
<sequence>MSISRLFSQISGYGDVSNVSTNRKSDTGGLLGLPKIMKEAKKAGKPVLGSWLMFPGASLARMVAQMEYDFILVDCEHGDIADAEMHVSVGAIASNGASPFVRIAAPENYFVKRALDAGAHGILCPMISTVEQAKAVVSYSKFPAMKGHENNGTLSGVRGTGSPFAPAVFGQSQGDYTATANKNTFIAVQIETVEGLENCEEIAKVEGVDMLFIGPNDLASSMGYPPLDNGKIPEVQEAVKRILAATKAAGKYAGMFCLSAEEVRWRFEQGFDLMNLAGDVAALAWWNANELEKLKDLR</sequence>
<evidence type="ECO:0000256" key="2">
    <source>
        <dbReference type="ARBA" id="ARBA00022723"/>
    </source>
</evidence>
<dbReference type="InterPro" id="IPR005000">
    <property type="entry name" value="Aldolase/citrate-lyase_domain"/>
</dbReference>
<dbReference type="GO" id="GO:0016832">
    <property type="term" value="F:aldehyde-lyase activity"/>
    <property type="evidence" value="ECO:0007669"/>
    <property type="project" value="TreeGrafter"/>
</dbReference>
<keyword evidence="5" id="KW-0670">Pyruvate</keyword>
<accession>A0A5C3MCW2</accession>
<dbReference type="STRING" id="68775.A0A5C3MCW2"/>
<gene>
    <name evidence="5" type="ORF">BDQ12DRAFT_173412</name>
</gene>
<dbReference type="GO" id="GO:0046872">
    <property type="term" value="F:metal ion binding"/>
    <property type="evidence" value="ECO:0007669"/>
    <property type="project" value="UniProtKB-KW"/>
</dbReference>
<dbReference type="InterPro" id="IPR015813">
    <property type="entry name" value="Pyrv/PenolPyrv_kinase-like_dom"/>
</dbReference>
<evidence type="ECO:0000256" key="3">
    <source>
        <dbReference type="ARBA" id="ARBA00023239"/>
    </source>
</evidence>
<protein>
    <submittedName>
        <fullName evidence="5">Pyruvate/Phosphoenolpyruvate kinase-like domain-containing protein</fullName>
    </submittedName>
</protein>
<dbReference type="AlphaFoldDB" id="A0A5C3MCW2"/>
<reference evidence="5 6" key="1">
    <citation type="journal article" date="2019" name="Nat. Ecol. Evol.">
        <title>Megaphylogeny resolves global patterns of mushroom evolution.</title>
        <authorList>
            <person name="Varga T."/>
            <person name="Krizsan K."/>
            <person name="Foldi C."/>
            <person name="Dima B."/>
            <person name="Sanchez-Garcia M."/>
            <person name="Sanchez-Ramirez S."/>
            <person name="Szollosi G.J."/>
            <person name="Szarkandi J.G."/>
            <person name="Papp V."/>
            <person name="Albert L."/>
            <person name="Andreopoulos W."/>
            <person name="Angelini C."/>
            <person name="Antonin V."/>
            <person name="Barry K.W."/>
            <person name="Bougher N.L."/>
            <person name="Buchanan P."/>
            <person name="Buyck B."/>
            <person name="Bense V."/>
            <person name="Catcheside P."/>
            <person name="Chovatia M."/>
            <person name="Cooper J."/>
            <person name="Damon W."/>
            <person name="Desjardin D."/>
            <person name="Finy P."/>
            <person name="Geml J."/>
            <person name="Haridas S."/>
            <person name="Hughes K."/>
            <person name="Justo A."/>
            <person name="Karasinski D."/>
            <person name="Kautmanova I."/>
            <person name="Kiss B."/>
            <person name="Kocsube S."/>
            <person name="Kotiranta H."/>
            <person name="LaButti K.M."/>
            <person name="Lechner B.E."/>
            <person name="Liimatainen K."/>
            <person name="Lipzen A."/>
            <person name="Lukacs Z."/>
            <person name="Mihaltcheva S."/>
            <person name="Morgado L.N."/>
            <person name="Niskanen T."/>
            <person name="Noordeloos M.E."/>
            <person name="Ohm R.A."/>
            <person name="Ortiz-Santana B."/>
            <person name="Ovrebo C."/>
            <person name="Racz N."/>
            <person name="Riley R."/>
            <person name="Savchenko A."/>
            <person name="Shiryaev A."/>
            <person name="Soop K."/>
            <person name="Spirin V."/>
            <person name="Szebenyi C."/>
            <person name="Tomsovsky M."/>
            <person name="Tulloss R.E."/>
            <person name="Uehling J."/>
            <person name="Grigoriev I.V."/>
            <person name="Vagvolgyi C."/>
            <person name="Papp T."/>
            <person name="Martin F.M."/>
            <person name="Miettinen O."/>
            <person name="Hibbett D.S."/>
            <person name="Nagy L.G."/>
        </authorList>
    </citation>
    <scope>NUCLEOTIDE SEQUENCE [LARGE SCALE GENOMIC DNA]</scope>
    <source>
        <strain evidence="5 6">CBS 166.37</strain>
    </source>
</reference>
<dbReference type="InterPro" id="IPR050251">
    <property type="entry name" value="HpcH-HpaI_aldolase"/>
</dbReference>
<feature type="domain" description="HpcH/HpaI aldolase/citrate lyase" evidence="4">
    <location>
        <begin position="51"/>
        <end position="280"/>
    </location>
</feature>
<evidence type="ECO:0000313" key="6">
    <source>
        <dbReference type="Proteomes" id="UP000308652"/>
    </source>
</evidence>
<evidence type="ECO:0000259" key="4">
    <source>
        <dbReference type="Pfam" id="PF03328"/>
    </source>
</evidence>
<dbReference type="EMBL" id="ML213591">
    <property type="protein sequence ID" value="TFK43299.1"/>
    <property type="molecule type" value="Genomic_DNA"/>
</dbReference>
<evidence type="ECO:0000313" key="5">
    <source>
        <dbReference type="EMBL" id="TFK43299.1"/>
    </source>
</evidence>
<dbReference type="Gene3D" id="3.20.20.60">
    <property type="entry name" value="Phosphoenolpyruvate-binding domains"/>
    <property type="match status" value="1"/>
</dbReference>
<name>A0A5C3MCW2_9AGAR</name>